<dbReference type="EMBL" id="BMGH01000001">
    <property type="protein sequence ID" value="GGD11480.1"/>
    <property type="molecule type" value="Genomic_DNA"/>
</dbReference>
<reference evidence="1" key="1">
    <citation type="journal article" date="2014" name="Int. J. Syst. Evol. Microbiol.">
        <title>Complete genome sequence of Corynebacterium casei LMG S-19264T (=DSM 44701T), isolated from a smear-ripened cheese.</title>
        <authorList>
            <consortium name="US DOE Joint Genome Institute (JGI-PGF)"/>
            <person name="Walter F."/>
            <person name="Albersmeier A."/>
            <person name="Kalinowski J."/>
            <person name="Ruckert C."/>
        </authorList>
    </citation>
    <scope>NUCLEOTIDE SEQUENCE</scope>
    <source>
        <strain evidence="1">CGMCC 1.12921</strain>
    </source>
</reference>
<reference evidence="1" key="2">
    <citation type="submission" date="2020-09" db="EMBL/GenBank/DDBJ databases">
        <authorList>
            <person name="Sun Q."/>
            <person name="Zhou Y."/>
        </authorList>
    </citation>
    <scope>NUCLEOTIDE SEQUENCE</scope>
    <source>
        <strain evidence="1">CGMCC 1.12921</strain>
    </source>
</reference>
<evidence type="ECO:0000313" key="2">
    <source>
        <dbReference type="Proteomes" id="UP000613582"/>
    </source>
</evidence>
<proteinExistence type="predicted"/>
<dbReference type="GO" id="GO:0016787">
    <property type="term" value="F:hydrolase activity"/>
    <property type="evidence" value="ECO:0007669"/>
    <property type="project" value="UniProtKB-KW"/>
</dbReference>
<dbReference type="RefSeq" id="WP_188158527.1">
    <property type="nucleotide sequence ID" value="NZ_BMGH01000001.1"/>
</dbReference>
<dbReference type="CDD" id="cd11613">
    <property type="entry name" value="SAF_AH_GD"/>
    <property type="match status" value="1"/>
</dbReference>
<keyword evidence="1" id="KW-0378">Hydrolase</keyword>
<sequence length="109" mass="11760">MTDQYDARLLLLHPDDNVFVTRAKIAAGDSLSIAGNHMAVAAAILPGFKVARTSIRPGDSIKKYGAHIGSATAHISLGDVVHTDNMKSDYIPTYTEEKITEYTSGRKIS</sequence>
<name>A0A8J2V3D4_9PROT</name>
<organism evidence="1 2">
    <name type="scientific">Aquisalinus flavus</name>
    <dbReference type="NCBI Taxonomy" id="1526572"/>
    <lineage>
        <taxon>Bacteria</taxon>
        <taxon>Pseudomonadati</taxon>
        <taxon>Pseudomonadota</taxon>
        <taxon>Alphaproteobacteria</taxon>
        <taxon>Parvularculales</taxon>
        <taxon>Parvularculaceae</taxon>
        <taxon>Aquisalinus</taxon>
    </lineage>
</organism>
<accession>A0A8J2V3D4</accession>
<evidence type="ECO:0000313" key="1">
    <source>
        <dbReference type="EMBL" id="GGD11480.1"/>
    </source>
</evidence>
<protein>
    <submittedName>
        <fullName evidence="1">Hydrolase</fullName>
    </submittedName>
</protein>
<dbReference type="InterPro" id="IPR044144">
    <property type="entry name" value="SAF_UxaA/GarD"/>
</dbReference>
<keyword evidence="2" id="KW-1185">Reference proteome</keyword>
<gene>
    <name evidence="1" type="ORF">GCM10011342_20340</name>
</gene>
<dbReference type="AlphaFoldDB" id="A0A8J2V3D4"/>
<dbReference type="Gene3D" id="2.30.130.110">
    <property type="match status" value="1"/>
</dbReference>
<dbReference type="Proteomes" id="UP000613582">
    <property type="component" value="Unassembled WGS sequence"/>
</dbReference>
<comment type="caution">
    <text evidence="1">The sequence shown here is derived from an EMBL/GenBank/DDBJ whole genome shotgun (WGS) entry which is preliminary data.</text>
</comment>